<feature type="compositionally biased region" description="Low complexity" evidence="1">
    <location>
        <begin position="430"/>
        <end position="473"/>
    </location>
</feature>
<keyword evidence="2" id="KW-0472">Membrane</keyword>
<protein>
    <submittedName>
        <fullName evidence="3">Integral membrane protein</fullName>
    </submittedName>
</protein>
<evidence type="ECO:0000256" key="2">
    <source>
        <dbReference type="SAM" id="Phobius"/>
    </source>
</evidence>
<feature type="transmembrane region" description="Helical" evidence="2">
    <location>
        <begin position="126"/>
        <end position="148"/>
    </location>
</feature>
<feature type="region of interest" description="Disordered" evidence="1">
    <location>
        <begin position="422"/>
        <end position="555"/>
    </location>
</feature>
<feature type="transmembrane region" description="Helical" evidence="2">
    <location>
        <begin position="168"/>
        <end position="185"/>
    </location>
</feature>
<dbReference type="Proteomes" id="UP000000214">
    <property type="component" value="Chromosome"/>
</dbReference>
<feature type="compositionally biased region" description="Low complexity" evidence="1">
    <location>
        <begin position="484"/>
        <end position="498"/>
    </location>
</feature>
<feature type="compositionally biased region" description="Gly residues" evidence="1">
    <location>
        <begin position="515"/>
        <end position="524"/>
    </location>
</feature>
<evidence type="ECO:0000256" key="1">
    <source>
        <dbReference type="SAM" id="MobiDB-lite"/>
    </source>
</evidence>
<keyword evidence="2" id="KW-1133">Transmembrane helix</keyword>
<sequence length="555" mass="56054">MGYIMMILLECAGWGVIGCAASSAGKTAAKAAIRVVKNGPLEDLKDSTLQAVDKFATSLGTMWMKVPTPQLRGDSTGGVEAGSMGSTGVEYILGYMVWVGLAIAVLSLIAIGVTMARRSRDGAGHVSRLTVVLLGVMLIGAASSITGALLPQESVRAAAPVALIQNSLWWYTAALVILSIVVAGIRMAWTHRAEPGKELIGSLMKMVVISSGAAWLVSLLVSAADDLANFMLRASLDCDPGKDAACFGDNLNKLLGVLYLGQVAGPVMPVGQLGVMTVLILAVVSALVTLAQCILMLARGGMLVALVGILPMSAAATNTEMGRDWFKKLSGWLLAFILYKPAAAIIYAVAFQLSGTNLTKGDKTGISSVLMGLVMMVMALVALPALMKTLVPASAPAAGGGGGLGGAAAGAALMALPTGAANLMGHRSSSDSQSQSTTSQQNQSESTTSNPPGASNQTSGQQGGRQSPPGGKPAASVPQAVLSAAEQAGHQAHDAAGQLGEEAANPPGGPSPQGPSGGGGGSGWGDQPSPWAPPTDDRPPADDGPSGSQTPRGDE</sequence>
<dbReference type="InterPro" id="IPR045782">
    <property type="entry name" value="TrbL_3"/>
</dbReference>
<feature type="transmembrane region" description="Helical" evidence="2">
    <location>
        <begin position="270"/>
        <end position="290"/>
    </location>
</feature>
<feature type="transmembrane region" description="Helical" evidence="2">
    <location>
        <begin position="297"/>
        <end position="317"/>
    </location>
</feature>
<dbReference type="eggNOG" id="ENOG5032TCD">
    <property type="taxonomic scope" value="Bacteria"/>
</dbReference>
<dbReference type="EMBL" id="CP003493">
    <property type="protein sequence ID" value="AFV89286.1"/>
    <property type="molecule type" value="Genomic_DNA"/>
</dbReference>
<proteinExistence type="predicted"/>
<dbReference type="KEGG" id="pbo:PACID_14720"/>
<name>K7RSC9_ACIA4</name>
<evidence type="ECO:0000313" key="4">
    <source>
        <dbReference type="Proteomes" id="UP000000214"/>
    </source>
</evidence>
<feature type="transmembrane region" description="Helical" evidence="2">
    <location>
        <begin position="92"/>
        <end position="114"/>
    </location>
</feature>
<reference evidence="3 4" key="1">
    <citation type="journal article" date="2012" name="BMC Genomics">
        <title>The genome sequence of Propionibacterium acidipropionici provides insights into its biotechnological and industrial potential.</title>
        <authorList>
            <person name="Parizzi L.P."/>
            <person name="Grassi M.C."/>
            <person name="Llerena L.A."/>
            <person name="Carazzolle M.F."/>
            <person name="Queiroz V.L."/>
            <person name="Lunardi I."/>
            <person name="Zeidler A.F."/>
            <person name="Teixeira P.J."/>
            <person name="Mieczkowski P."/>
            <person name="Rincones J."/>
            <person name="Pereira G.A."/>
        </authorList>
    </citation>
    <scope>NUCLEOTIDE SEQUENCE [LARGE SCALE GENOMIC DNA]</scope>
    <source>
        <strain evidence="4">ATCC 4875 / DSM 20272 / JCM 6432 / NBRC 12425 / NCIMB 8070</strain>
    </source>
</reference>
<keyword evidence="2" id="KW-0812">Transmembrane</keyword>
<feature type="compositionally biased region" description="Polar residues" evidence="1">
    <location>
        <begin position="546"/>
        <end position="555"/>
    </location>
</feature>
<organism evidence="3 4">
    <name type="scientific">Acidipropionibacterium acidipropionici (strain ATCC 4875 / DSM 20272 / JCM 6432 / NBRC 12425 / NCIMB 8070 / 4)</name>
    <name type="common">Propionibacterium acidipropionici</name>
    <dbReference type="NCBI Taxonomy" id="1171373"/>
    <lineage>
        <taxon>Bacteria</taxon>
        <taxon>Bacillati</taxon>
        <taxon>Actinomycetota</taxon>
        <taxon>Actinomycetes</taxon>
        <taxon>Propionibacteriales</taxon>
        <taxon>Propionibacteriaceae</taxon>
        <taxon>Acidipropionibacterium</taxon>
    </lineage>
</organism>
<dbReference type="STRING" id="1171373.PACID_14720"/>
<feature type="transmembrane region" description="Helical" evidence="2">
    <location>
        <begin position="206"/>
        <end position="224"/>
    </location>
</feature>
<feature type="transmembrane region" description="Helical" evidence="2">
    <location>
        <begin position="329"/>
        <end position="353"/>
    </location>
</feature>
<dbReference type="HOGENOM" id="CLU_036076_0_0_11"/>
<dbReference type="Pfam" id="PF19590">
    <property type="entry name" value="TrbL_3"/>
    <property type="match status" value="1"/>
</dbReference>
<dbReference type="PATRIC" id="fig|1171373.8.peg.1460"/>
<feature type="transmembrane region" description="Helical" evidence="2">
    <location>
        <begin position="365"/>
        <end position="387"/>
    </location>
</feature>
<dbReference type="AlphaFoldDB" id="K7RSC9"/>
<evidence type="ECO:0000313" key="3">
    <source>
        <dbReference type="EMBL" id="AFV89286.1"/>
    </source>
</evidence>
<accession>K7RSC9</accession>
<gene>
    <name evidence="3" type="ordered locus">PACID_14720</name>
</gene>
<feature type="transmembrane region" description="Helical" evidence="2">
    <location>
        <begin position="407"/>
        <end position="425"/>
    </location>
</feature>